<comment type="caution">
    <text evidence="1">The sequence shown here is derived from an EMBL/GenBank/DDBJ whole genome shotgun (WGS) entry which is preliminary data.</text>
</comment>
<accession>A0A444W0D6</accession>
<reference evidence="1 2" key="1">
    <citation type="submission" date="2014-12" db="EMBL/GenBank/DDBJ databases">
        <title>Genome sequence of Flavobacterium anhuiense RCM74.</title>
        <authorList>
            <person name="Kim J.F."/>
            <person name="Song J.Y."/>
            <person name="Kwak M.-J."/>
            <person name="Lee S.-W."/>
        </authorList>
    </citation>
    <scope>NUCLEOTIDE SEQUENCE [LARGE SCALE GENOMIC DNA]</scope>
    <source>
        <strain evidence="1 2">RCM74</strain>
    </source>
</reference>
<name>A0A444W0D6_9FLAO</name>
<gene>
    <name evidence="1" type="ORF">NU08_1591</name>
</gene>
<evidence type="ECO:0000313" key="1">
    <source>
        <dbReference type="EMBL" id="RYJ39283.1"/>
    </source>
</evidence>
<evidence type="ECO:0000313" key="2">
    <source>
        <dbReference type="Proteomes" id="UP000290433"/>
    </source>
</evidence>
<dbReference type="EMBL" id="JUIV01000004">
    <property type="protein sequence ID" value="RYJ39283.1"/>
    <property type="molecule type" value="Genomic_DNA"/>
</dbReference>
<protein>
    <submittedName>
        <fullName evidence="1">Uncharacterized protein</fullName>
    </submittedName>
</protein>
<organism evidence="1 2">
    <name type="scientific">Flavobacterium anhuiense</name>
    <dbReference type="NCBI Taxonomy" id="459526"/>
    <lineage>
        <taxon>Bacteria</taxon>
        <taxon>Pseudomonadati</taxon>
        <taxon>Bacteroidota</taxon>
        <taxon>Flavobacteriia</taxon>
        <taxon>Flavobacteriales</taxon>
        <taxon>Flavobacteriaceae</taxon>
        <taxon>Flavobacterium</taxon>
    </lineage>
</organism>
<dbReference type="AlphaFoldDB" id="A0A444W0D6"/>
<sequence>MWINITNRANPYCPSAKQLLLYKKSNAIVAILLFSILVRAN</sequence>
<proteinExistence type="predicted"/>
<dbReference type="Proteomes" id="UP000290433">
    <property type="component" value="Unassembled WGS sequence"/>
</dbReference>